<organism evidence="3 4">
    <name type="scientific">Hydrogenophaga pseudoflava</name>
    <name type="common">Pseudomonas carboxydoflava</name>
    <dbReference type="NCBI Taxonomy" id="47421"/>
    <lineage>
        <taxon>Bacteria</taxon>
        <taxon>Pseudomonadati</taxon>
        <taxon>Pseudomonadota</taxon>
        <taxon>Betaproteobacteria</taxon>
        <taxon>Burkholderiales</taxon>
        <taxon>Comamonadaceae</taxon>
        <taxon>Hydrogenophaga</taxon>
    </lineage>
</organism>
<protein>
    <submittedName>
        <fullName evidence="3">Decarboxylase NovR</fullName>
        <ecNumber evidence="3">4.1.-.-</ecNumber>
    </submittedName>
</protein>
<dbReference type="Pfam" id="PF00596">
    <property type="entry name" value="Aldolase_II"/>
    <property type="match status" value="1"/>
</dbReference>
<dbReference type="Gene3D" id="3.40.225.10">
    <property type="entry name" value="Class II aldolase/adducin N-terminal domain"/>
    <property type="match status" value="1"/>
</dbReference>
<dbReference type="PANTHER" id="PTHR10672:SF3">
    <property type="entry name" value="PROTEIN HU-LI TAI SHAO"/>
    <property type="match status" value="1"/>
</dbReference>
<dbReference type="Proteomes" id="UP000293912">
    <property type="component" value="Chromosome"/>
</dbReference>
<dbReference type="GO" id="GO:0016829">
    <property type="term" value="F:lyase activity"/>
    <property type="evidence" value="ECO:0007669"/>
    <property type="project" value="UniProtKB-KW"/>
</dbReference>
<dbReference type="PANTHER" id="PTHR10672">
    <property type="entry name" value="ADDUCIN"/>
    <property type="match status" value="1"/>
</dbReference>
<keyword evidence="4" id="KW-1185">Reference proteome</keyword>
<dbReference type="InterPro" id="IPR036409">
    <property type="entry name" value="Aldolase_II/adducin_N_sf"/>
</dbReference>
<comment type="similarity">
    <text evidence="1">Belongs to the aldolase class II family.</text>
</comment>
<dbReference type="SUPFAM" id="SSF53639">
    <property type="entry name" value="AraD/HMP-PK domain-like"/>
    <property type="match status" value="1"/>
</dbReference>
<gene>
    <name evidence="3" type="primary">novR3</name>
    <name evidence="3" type="ORF">HPF_16650</name>
</gene>
<dbReference type="EMBL" id="CP037867">
    <property type="protein sequence ID" value="QBM29324.1"/>
    <property type="molecule type" value="Genomic_DNA"/>
</dbReference>
<evidence type="ECO:0000313" key="4">
    <source>
        <dbReference type="Proteomes" id="UP000293912"/>
    </source>
</evidence>
<sequence length="250" mass="27522">MPTTPQADEATLRRDLAAAYRLAARFGWDDTLYTHFSARLPGGRKGQQRFLLNPFGLLFKEVRASDLIVVDLDGKVVQGGAAMNPAGFTIHSAVHTARDDAHCVIHTHTVPGMAVAACEQGLLQLNQISAEFHQSVGVHPYEGVAFNLEERSRIQAALADNMALILRHHGLLSVGPTVADAFCVMYYLNKACEIQLAAAQLASIAGPVTRIPPVLSAHVRKQFRGVEHERQLVWAAWLRELDRSEPDYRL</sequence>
<dbReference type="KEGG" id="hpse:HPF_16650"/>
<reference evidence="3 4" key="1">
    <citation type="submission" date="2019-03" db="EMBL/GenBank/DDBJ databases">
        <authorList>
            <person name="Sebastian G."/>
            <person name="Baumann P."/>
            <person name="Ruckert C."/>
            <person name="Kalinowski J."/>
            <person name="Nebel B."/>
            <person name="Takors R."/>
            <person name="Blombach B."/>
        </authorList>
    </citation>
    <scope>NUCLEOTIDE SEQUENCE [LARGE SCALE GENOMIC DNA]</scope>
    <source>
        <strain evidence="3 4">DSM 1084</strain>
    </source>
</reference>
<dbReference type="InterPro" id="IPR001303">
    <property type="entry name" value="Aldolase_II/adducin_N"/>
</dbReference>
<keyword evidence="3" id="KW-0456">Lyase</keyword>
<accession>A0A4P6X6I3</accession>
<proteinExistence type="inferred from homology"/>
<dbReference type="GO" id="GO:0005856">
    <property type="term" value="C:cytoskeleton"/>
    <property type="evidence" value="ECO:0007669"/>
    <property type="project" value="TreeGrafter"/>
</dbReference>
<feature type="domain" description="Class II aldolase/adducin N-terminal" evidence="2">
    <location>
        <begin position="14"/>
        <end position="196"/>
    </location>
</feature>
<dbReference type="SMART" id="SM01007">
    <property type="entry name" value="Aldolase_II"/>
    <property type="match status" value="1"/>
</dbReference>
<dbReference type="AlphaFoldDB" id="A0A4P6X6I3"/>
<dbReference type="GO" id="GO:0051015">
    <property type="term" value="F:actin filament binding"/>
    <property type="evidence" value="ECO:0007669"/>
    <property type="project" value="TreeGrafter"/>
</dbReference>
<name>A0A4P6X6I3_HYDPS</name>
<evidence type="ECO:0000313" key="3">
    <source>
        <dbReference type="EMBL" id="QBM29324.1"/>
    </source>
</evidence>
<evidence type="ECO:0000259" key="2">
    <source>
        <dbReference type="SMART" id="SM01007"/>
    </source>
</evidence>
<dbReference type="RefSeq" id="WP_133157251.1">
    <property type="nucleotide sequence ID" value="NZ_CP037867.1"/>
</dbReference>
<dbReference type="InterPro" id="IPR051017">
    <property type="entry name" value="Aldolase-II_Adducin_sf"/>
</dbReference>
<dbReference type="EC" id="4.1.-.-" evidence="3"/>
<dbReference type="NCBIfam" id="NF005451">
    <property type="entry name" value="PRK07044.1"/>
    <property type="match status" value="1"/>
</dbReference>
<evidence type="ECO:0000256" key="1">
    <source>
        <dbReference type="ARBA" id="ARBA00037961"/>
    </source>
</evidence>